<evidence type="ECO:0000256" key="1">
    <source>
        <dbReference type="ARBA" id="ARBA00004442"/>
    </source>
</evidence>
<dbReference type="InterPro" id="IPR034746">
    <property type="entry name" value="POTRA"/>
</dbReference>
<name>A0ABY6DDC5_9RHOB</name>
<keyword evidence="12" id="KW-1185">Reference proteome</keyword>
<protein>
    <submittedName>
        <fullName evidence="11">BamA/TamA family outer membrane protein</fullName>
    </submittedName>
</protein>
<evidence type="ECO:0000256" key="2">
    <source>
        <dbReference type="ARBA" id="ARBA00009055"/>
    </source>
</evidence>
<dbReference type="Gene3D" id="2.40.160.50">
    <property type="entry name" value="membrane protein fhac: a member of the omp85/tpsb transporter family"/>
    <property type="match status" value="1"/>
</dbReference>
<dbReference type="InterPro" id="IPR013686">
    <property type="entry name" value="Polypept-transport_assoc_ShlB"/>
</dbReference>
<feature type="signal peptide" evidence="9">
    <location>
        <begin position="1"/>
        <end position="40"/>
    </location>
</feature>
<keyword evidence="5" id="KW-0812">Transmembrane</keyword>
<reference evidence="11" key="1">
    <citation type="submission" date="2022-10" db="EMBL/GenBank/DDBJ databases">
        <title>Roseovarius pelagicus sp. nov., isolated from Arctic seawater.</title>
        <authorList>
            <person name="Hong Y.W."/>
            <person name="Hwang C.Y."/>
        </authorList>
    </citation>
    <scope>NUCLEOTIDE SEQUENCE</scope>
    <source>
        <strain evidence="11">HL-MP18</strain>
    </source>
</reference>
<organism evidence="11 12">
    <name type="scientific">Roseovarius pelagicus</name>
    <dbReference type="NCBI Taxonomy" id="2980108"/>
    <lineage>
        <taxon>Bacteria</taxon>
        <taxon>Pseudomonadati</taxon>
        <taxon>Pseudomonadota</taxon>
        <taxon>Alphaproteobacteria</taxon>
        <taxon>Rhodobacterales</taxon>
        <taxon>Roseobacteraceae</taxon>
        <taxon>Roseovarius</taxon>
    </lineage>
</organism>
<dbReference type="RefSeq" id="WP_263048473.1">
    <property type="nucleotide sequence ID" value="NZ_CP106738.1"/>
</dbReference>
<evidence type="ECO:0000313" key="12">
    <source>
        <dbReference type="Proteomes" id="UP001064087"/>
    </source>
</evidence>
<dbReference type="Gene3D" id="3.10.20.310">
    <property type="entry name" value="membrane protein fhac"/>
    <property type="match status" value="1"/>
</dbReference>
<dbReference type="PROSITE" id="PS51779">
    <property type="entry name" value="POTRA"/>
    <property type="match status" value="1"/>
</dbReference>
<dbReference type="Pfam" id="PF08479">
    <property type="entry name" value="POTRA_2"/>
    <property type="match status" value="1"/>
</dbReference>
<keyword evidence="7" id="KW-0472">Membrane</keyword>
<keyword evidence="9" id="KW-0732">Signal</keyword>
<evidence type="ECO:0000256" key="9">
    <source>
        <dbReference type="SAM" id="SignalP"/>
    </source>
</evidence>
<feature type="domain" description="POTRA" evidence="10">
    <location>
        <begin position="43"/>
        <end position="118"/>
    </location>
</feature>
<gene>
    <name evidence="11" type="ORF">N7U68_05285</name>
</gene>
<comment type="subcellular location">
    <subcellularLocation>
        <location evidence="1">Cell outer membrane</location>
    </subcellularLocation>
</comment>
<dbReference type="InterPro" id="IPR005565">
    <property type="entry name" value="Hemolysn_activator_HlyB_C"/>
</dbReference>
<accession>A0ABY6DDC5</accession>
<dbReference type="PANTHER" id="PTHR34597:SF1">
    <property type="entry name" value="HEME_HEMOPEXIN TRANSPORTER PROTEIN HUXB"/>
    <property type="match status" value="1"/>
</dbReference>
<sequence length="522" mass="56034">MMFPNRSCQQLQHRFRFFATTLITCLSLIFAAVLTTPAHAQTFTLRGVSFDDSAYLEDAALQDAAAPYIGRPIGFEDLTQMVAAIQGLYSAAGIITAQVILPPQTLDDGILRISLVEARIDQVEIDGLDRTNPDFLRRTITLVPGQRPDFEQIERDLRIYQLSHDISPKIAFRPGETPGTTTAIISGEEPKPFTFTGSLDNFGQRETGRARATLFARWASVTGVRDTLSFRIQAAEKSKSFVLGYSRPVGTNGGRVVGSLSYSDASVTTSPVNGVTILSDTLSGVLAYRHPIAVTASTAWFFEVGVGSERSKSRVAGVQFSDVSLNEIYGNLSYLLQETGRTFSLNVGLRVGDASALGNTPTEGGYTILNANFSFAKALSDSLLFDVLGRAQVALTDAIPVARLFSAGGVDTVRGYPTNVQSGDSGVSVRLQLAGLEAWQPAGRKLRVTPFAFFDAAYIVPFRAAGANVPRDETLASAGAGLRVQYGPAVSGVALFGVPLSNTTNYKDKGDPTIYVGLDYSF</sequence>
<dbReference type="InterPro" id="IPR051544">
    <property type="entry name" value="TPS_OM_transporter"/>
</dbReference>
<proteinExistence type="inferred from homology"/>
<evidence type="ECO:0000259" key="10">
    <source>
        <dbReference type="PROSITE" id="PS51779"/>
    </source>
</evidence>
<keyword evidence="3" id="KW-0813">Transport</keyword>
<evidence type="ECO:0000256" key="3">
    <source>
        <dbReference type="ARBA" id="ARBA00022448"/>
    </source>
</evidence>
<keyword evidence="8" id="KW-0998">Cell outer membrane</keyword>
<comment type="similarity">
    <text evidence="2">Belongs to the TPS (TC 1.B.20) family.</text>
</comment>
<keyword evidence="4" id="KW-1134">Transmembrane beta strand</keyword>
<dbReference type="EMBL" id="CP106738">
    <property type="protein sequence ID" value="UXX84070.1"/>
    <property type="molecule type" value="Genomic_DNA"/>
</dbReference>
<evidence type="ECO:0000256" key="5">
    <source>
        <dbReference type="ARBA" id="ARBA00022692"/>
    </source>
</evidence>
<dbReference type="PANTHER" id="PTHR34597">
    <property type="entry name" value="SLR1661 PROTEIN"/>
    <property type="match status" value="1"/>
</dbReference>
<dbReference type="Proteomes" id="UP001064087">
    <property type="component" value="Chromosome"/>
</dbReference>
<feature type="chain" id="PRO_5047430061" evidence="9">
    <location>
        <begin position="41"/>
        <end position="522"/>
    </location>
</feature>
<evidence type="ECO:0000256" key="6">
    <source>
        <dbReference type="ARBA" id="ARBA00022927"/>
    </source>
</evidence>
<evidence type="ECO:0000313" key="11">
    <source>
        <dbReference type="EMBL" id="UXX84070.1"/>
    </source>
</evidence>
<evidence type="ECO:0000256" key="8">
    <source>
        <dbReference type="ARBA" id="ARBA00023237"/>
    </source>
</evidence>
<evidence type="ECO:0000256" key="7">
    <source>
        <dbReference type="ARBA" id="ARBA00023136"/>
    </source>
</evidence>
<dbReference type="Pfam" id="PF03865">
    <property type="entry name" value="ShlB"/>
    <property type="match status" value="1"/>
</dbReference>
<evidence type="ECO:0000256" key="4">
    <source>
        <dbReference type="ARBA" id="ARBA00022452"/>
    </source>
</evidence>
<keyword evidence="6" id="KW-0653">Protein transport</keyword>